<dbReference type="Proteomes" id="UP000244066">
    <property type="component" value="Unassembled WGS sequence"/>
</dbReference>
<organism evidence="2 3">
    <name type="scientific">Candidatus Terraquivivens tikiterensis</name>
    <dbReference type="NCBI Taxonomy" id="1980982"/>
    <lineage>
        <taxon>Archaea</taxon>
        <taxon>Nitrososphaerota</taxon>
        <taxon>Candidatus Wolframiiraptoraceae</taxon>
        <taxon>Candidatus Terraquivivens</taxon>
    </lineage>
</organism>
<feature type="compositionally biased region" description="Basic residues" evidence="1">
    <location>
        <begin position="313"/>
        <end position="322"/>
    </location>
</feature>
<evidence type="ECO:0000256" key="1">
    <source>
        <dbReference type="SAM" id="MobiDB-lite"/>
    </source>
</evidence>
<dbReference type="EMBL" id="NDWU01000032">
    <property type="protein sequence ID" value="PUA31024.1"/>
    <property type="molecule type" value="Genomic_DNA"/>
</dbReference>
<evidence type="ECO:0000313" key="2">
    <source>
        <dbReference type="EMBL" id="PUA31024.1"/>
    </source>
</evidence>
<comment type="caution">
    <text evidence="2">The sequence shown here is derived from an EMBL/GenBank/DDBJ whole genome shotgun (WGS) entry which is preliminary data.</text>
</comment>
<reference evidence="2 3" key="1">
    <citation type="submission" date="2017-04" db="EMBL/GenBank/DDBJ databases">
        <title>Draft Aigarchaeota genome from a New Zealand hot spring.</title>
        <authorList>
            <person name="Reysenbach A.-L."/>
            <person name="Donaho J.A."/>
            <person name="Gerhart J."/>
            <person name="Kelley J.F."/>
            <person name="Kouba K."/>
            <person name="Podar M."/>
            <person name="Stott M."/>
        </authorList>
    </citation>
    <scope>NUCLEOTIDE SEQUENCE [LARGE SCALE GENOMIC DNA]</scope>
    <source>
        <strain evidence="2">NZ13_MG1</strain>
    </source>
</reference>
<dbReference type="AlphaFoldDB" id="A0A2R7Y0I4"/>
<name>A0A2R7Y0I4_9ARCH</name>
<protein>
    <submittedName>
        <fullName evidence="2">Uncharacterized protein</fullName>
    </submittedName>
</protein>
<proteinExistence type="predicted"/>
<evidence type="ECO:0000313" key="3">
    <source>
        <dbReference type="Proteomes" id="UP000244066"/>
    </source>
</evidence>
<sequence>MPPAPHKETHLTGGVDEVLNLTNINNAIGFRVDYHYARHSYGGADPVYNLDRLNVRGAEIVTPDYYLRNISKVDCHLKPLYDNSKYLGDISLRWYVGYIYDLEFWAGGANGAATFYFPFSSSTDATLRPYTDGYSYIGTSSYRFRLVRAVTITQGDLGFEEDRCMVCGKQFKPNDSIVLKVYKIDKENKQVLTVPVHSECNPHEISAEMLEHHQREVLAPKKNPKEELRYKMPNPEIGFEIVWEAPIDEEYMYVQAKFDDGISVCPIVRIDASEEEVVNAIKEAYLVEKRRLIEEHEKRKKGEEKLKSLGKSLKGKKMKLRL</sequence>
<gene>
    <name evidence="2" type="ORF">B9J98_08170</name>
</gene>
<feature type="region of interest" description="Disordered" evidence="1">
    <location>
        <begin position="299"/>
        <end position="322"/>
    </location>
</feature>
<accession>A0A2R7Y0I4</accession>